<evidence type="ECO:0000313" key="11">
    <source>
        <dbReference type="EMBL" id="KAK7058497.1"/>
    </source>
</evidence>
<evidence type="ECO:0000256" key="3">
    <source>
        <dbReference type="ARBA" id="ARBA00022448"/>
    </source>
</evidence>
<dbReference type="GO" id="GO:0005886">
    <property type="term" value="C:plasma membrane"/>
    <property type="evidence" value="ECO:0007669"/>
    <property type="project" value="UniProtKB-SubCell"/>
</dbReference>
<feature type="transmembrane region" description="Helical" evidence="8">
    <location>
        <begin position="436"/>
        <end position="454"/>
    </location>
</feature>
<keyword evidence="3 8" id="KW-0813">Transport</keyword>
<feature type="transmembrane region" description="Helical" evidence="8">
    <location>
        <begin position="165"/>
        <end position="188"/>
    </location>
</feature>
<comment type="caution">
    <text evidence="11">The sequence shown here is derived from an EMBL/GenBank/DDBJ whole genome shotgun (WGS) entry which is preliminary data.</text>
</comment>
<name>A0AAW0E713_9AGAR</name>
<feature type="transmembrane region" description="Helical" evidence="8">
    <location>
        <begin position="466"/>
        <end position="485"/>
    </location>
</feature>
<feature type="transmembrane region" description="Helical" evidence="8">
    <location>
        <begin position="108"/>
        <end position="126"/>
    </location>
</feature>
<dbReference type="Gene3D" id="1.20.1250.20">
    <property type="entry name" value="MFS general substrate transporter like domains"/>
    <property type="match status" value="2"/>
</dbReference>
<keyword evidence="5 8" id="KW-1133">Transmembrane helix</keyword>
<accession>A0AAW0E713</accession>
<dbReference type="SUPFAM" id="SSF103473">
    <property type="entry name" value="MFS general substrate transporter"/>
    <property type="match status" value="1"/>
</dbReference>
<evidence type="ECO:0000256" key="8">
    <source>
        <dbReference type="RuleBase" id="RU366033"/>
    </source>
</evidence>
<feature type="transmembrane region" description="Helical" evidence="8">
    <location>
        <begin position="399"/>
        <end position="416"/>
    </location>
</feature>
<gene>
    <name evidence="11" type="ORF">VNI00_002131</name>
</gene>
<dbReference type="AlphaFoldDB" id="A0AAW0E713"/>
<dbReference type="GO" id="GO:0015112">
    <property type="term" value="F:nitrate transmembrane transporter activity"/>
    <property type="evidence" value="ECO:0007669"/>
    <property type="project" value="UniProtKB-UniRule"/>
</dbReference>
<dbReference type="InterPro" id="IPR004737">
    <property type="entry name" value="NO3_transporter_NarK/NarU-like"/>
</dbReference>
<feature type="transmembrane region" description="Helical" evidence="8">
    <location>
        <begin position="38"/>
        <end position="59"/>
    </location>
</feature>
<feature type="compositionally biased region" description="Basic and acidic residues" evidence="9">
    <location>
        <begin position="254"/>
        <end position="263"/>
    </location>
</feature>
<evidence type="ECO:0000256" key="5">
    <source>
        <dbReference type="ARBA" id="ARBA00022989"/>
    </source>
</evidence>
<feature type="transmembrane region" description="Helical" evidence="8">
    <location>
        <begin position="200"/>
        <end position="225"/>
    </location>
</feature>
<dbReference type="CDD" id="cd17341">
    <property type="entry name" value="MFS_NRT2_like"/>
    <property type="match status" value="1"/>
</dbReference>
<dbReference type="GO" id="GO:0015113">
    <property type="term" value="F:nitrite transmembrane transporter activity"/>
    <property type="evidence" value="ECO:0007669"/>
    <property type="project" value="InterPro"/>
</dbReference>
<evidence type="ECO:0000256" key="9">
    <source>
        <dbReference type="SAM" id="MobiDB-lite"/>
    </source>
</evidence>
<reference evidence="11 12" key="1">
    <citation type="submission" date="2024-01" db="EMBL/GenBank/DDBJ databases">
        <title>A draft genome for a cacao thread blight-causing isolate of Paramarasmius palmivorus.</title>
        <authorList>
            <person name="Baruah I.K."/>
            <person name="Bukari Y."/>
            <person name="Amoako-Attah I."/>
            <person name="Meinhardt L.W."/>
            <person name="Bailey B.A."/>
            <person name="Cohen S.P."/>
        </authorList>
    </citation>
    <scope>NUCLEOTIDE SEQUENCE [LARGE SCALE GENOMIC DNA]</scope>
    <source>
        <strain evidence="11 12">GH-12</strain>
    </source>
</reference>
<proteinExistence type="inferred from homology"/>
<feature type="domain" description="Major facilitator superfamily (MFS) profile" evidence="10">
    <location>
        <begin position="41"/>
        <end position="488"/>
    </location>
</feature>
<evidence type="ECO:0000256" key="7">
    <source>
        <dbReference type="ARBA" id="ARBA00023136"/>
    </source>
</evidence>
<keyword evidence="12" id="KW-1185">Reference proteome</keyword>
<evidence type="ECO:0000256" key="1">
    <source>
        <dbReference type="ARBA" id="ARBA00004141"/>
    </source>
</evidence>
<evidence type="ECO:0000259" key="10">
    <source>
        <dbReference type="PROSITE" id="PS50850"/>
    </source>
</evidence>
<evidence type="ECO:0000313" key="12">
    <source>
        <dbReference type="Proteomes" id="UP001383192"/>
    </source>
</evidence>
<dbReference type="InterPro" id="IPR036259">
    <property type="entry name" value="MFS_trans_sf"/>
</dbReference>
<sequence>MVSHSRLSSVWKTLTTVDVNPANQKCRSLPLLTLRNQYSINFLLSWLGFWSAFLSWFAFSPLIPEAVKDDLKLTNAQIGNSNIISLLATLVVRIIVGPLVDAYGPRKVMASLLILGAIPSGLPGTVTSVGGLYAVRFFIGILGGTFVCCQAWTTVFFDTNIVGTANAIAAGWGNSGGGFTFIIMVALYDRLVRDGMSQHVAWRAAFAIVPVPVLILVAVLCLLFGTDHPNGRWSDRHLVSESVPESPDIGQSTLEEKGEKTREAGPVIPELNSEATKAVNQKLTVAVALDALSKPLTWLPALAYMTTFGFELAIDAYLAHIVFDLYQAEDFGQTKAGYLASTFGLMNIFTRALGGWAGDMVYSRYGVPGKKYLTIACGLLQGVLSLAWGFYIDSRPDPSLGIFILLMILCAIFNEAGNGANFALVPHCNPNSNGSMSGLVGAAGNGGGLIFALIFRFQPSPLGKAFWISGIVAIGVNLLLVPIGVPKL</sequence>
<feature type="transmembrane region" description="Helical" evidence="8">
    <location>
        <begin position="338"/>
        <end position="357"/>
    </location>
</feature>
<keyword evidence="7 8" id="KW-0472">Membrane</keyword>
<dbReference type="PROSITE" id="PS50850">
    <property type="entry name" value="MFS"/>
    <property type="match status" value="1"/>
</dbReference>
<dbReference type="EMBL" id="JAYKXP010000005">
    <property type="protein sequence ID" value="KAK7058497.1"/>
    <property type="molecule type" value="Genomic_DNA"/>
</dbReference>
<comment type="subcellular location">
    <subcellularLocation>
        <location evidence="8">Cell membrane</location>
        <topology evidence="8">Multi-pass membrane protein</topology>
    </subcellularLocation>
    <subcellularLocation>
        <location evidence="1">Membrane</location>
        <topology evidence="1">Multi-pass membrane protein</topology>
    </subcellularLocation>
</comment>
<keyword evidence="8" id="KW-1003">Cell membrane</keyword>
<evidence type="ECO:0000256" key="4">
    <source>
        <dbReference type="ARBA" id="ARBA00022692"/>
    </source>
</evidence>
<evidence type="ECO:0000256" key="2">
    <source>
        <dbReference type="ARBA" id="ARBA00008432"/>
    </source>
</evidence>
<keyword evidence="4 8" id="KW-0812">Transmembrane</keyword>
<dbReference type="InterPro" id="IPR011701">
    <property type="entry name" value="MFS"/>
</dbReference>
<keyword evidence="6 8" id="KW-0534">Nitrate assimilation</keyword>
<protein>
    <recommendedName>
        <fullName evidence="8">Nitrate/nitrite transporter</fullName>
    </recommendedName>
</protein>
<feature type="transmembrane region" description="Helical" evidence="8">
    <location>
        <begin position="133"/>
        <end position="153"/>
    </location>
</feature>
<evidence type="ECO:0000256" key="6">
    <source>
        <dbReference type="ARBA" id="ARBA00023063"/>
    </source>
</evidence>
<comment type="similarity">
    <text evidence="2 8">Belongs to the major facilitator superfamily. Nitrate/nitrite porter (TC 2.A.1.8) family.</text>
</comment>
<dbReference type="NCBIfam" id="TIGR00886">
    <property type="entry name" value="2A0108"/>
    <property type="match status" value="1"/>
</dbReference>
<feature type="transmembrane region" description="Helical" evidence="8">
    <location>
        <begin position="372"/>
        <end position="392"/>
    </location>
</feature>
<dbReference type="GO" id="GO:0042128">
    <property type="term" value="P:nitrate assimilation"/>
    <property type="evidence" value="ECO:0007669"/>
    <property type="project" value="UniProtKB-UniRule"/>
</dbReference>
<dbReference type="Proteomes" id="UP001383192">
    <property type="component" value="Unassembled WGS sequence"/>
</dbReference>
<dbReference type="InterPro" id="IPR020846">
    <property type="entry name" value="MFS_dom"/>
</dbReference>
<feature type="transmembrane region" description="Helical" evidence="8">
    <location>
        <begin position="302"/>
        <end position="326"/>
    </location>
</feature>
<dbReference type="PANTHER" id="PTHR23515">
    <property type="entry name" value="HIGH-AFFINITY NITRATE TRANSPORTER 2.3"/>
    <property type="match status" value="1"/>
</dbReference>
<dbReference type="Pfam" id="PF07690">
    <property type="entry name" value="MFS_1"/>
    <property type="match status" value="1"/>
</dbReference>
<feature type="region of interest" description="Disordered" evidence="9">
    <location>
        <begin position="241"/>
        <end position="266"/>
    </location>
</feature>
<dbReference type="InterPro" id="IPR044772">
    <property type="entry name" value="NO3_transporter"/>
</dbReference>
<organism evidence="11 12">
    <name type="scientific">Paramarasmius palmivorus</name>
    <dbReference type="NCBI Taxonomy" id="297713"/>
    <lineage>
        <taxon>Eukaryota</taxon>
        <taxon>Fungi</taxon>
        <taxon>Dikarya</taxon>
        <taxon>Basidiomycota</taxon>
        <taxon>Agaricomycotina</taxon>
        <taxon>Agaricomycetes</taxon>
        <taxon>Agaricomycetidae</taxon>
        <taxon>Agaricales</taxon>
        <taxon>Marasmiineae</taxon>
        <taxon>Marasmiaceae</taxon>
        <taxon>Paramarasmius</taxon>
    </lineage>
</organism>